<dbReference type="GO" id="GO:0044772">
    <property type="term" value="P:mitotic cell cycle phase transition"/>
    <property type="evidence" value="ECO:0007669"/>
    <property type="project" value="InterPro"/>
</dbReference>
<dbReference type="FunFam" id="1.10.472.10:FF:000001">
    <property type="entry name" value="G2/mitotic-specific cyclin"/>
    <property type="match status" value="1"/>
</dbReference>
<dbReference type="InterPro" id="IPR039361">
    <property type="entry name" value="Cyclin"/>
</dbReference>
<dbReference type="InterPro" id="IPR013763">
    <property type="entry name" value="Cyclin-like_dom"/>
</dbReference>
<dbReference type="InterPro" id="IPR048258">
    <property type="entry name" value="Cyclins_cyclin-box"/>
</dbReference>
<dbReference type="Proteomes" id="UP000070544">
    <property type="component" value="Unassembled WGS sequence"/>
</dbReference>
<dbReference type="PANTHER" id="PTHR10177">
    <property type="entry name" value="CYCLINS"/>
    <property type="match status" value="1"/>
</dbReference>
<dbReference type="InterPro" id="IPR006671">
    <property type="entry name" value="Cyclin_N"/>
</dbReference>
<evidence type="ECO:0000256" key="4">
    <source>
        <dbReference type="RuleBase" id="RU000383"/>
    </source>
</evidence>
<organism evidence="8 9">
    <name type="scientific">Gonapodya prolifera (strain JEL478)</name>
    <name type="common">Monoblepharis prolifera</name>
    <dbReference type="NCBI Taxonomy" id="1344416"/>
    <lineage>
        <taxon>Eukaryota</taxon>
        <taxon>Fungi</taxon>
        <taxon>Fungi incertae sedis</taxon>
        <taxon>Chytridiomycota</taxon>
        <taxon>Chytridiomycota incertae sedis</taxon>
        <taxon>Monoblepharidomycetes</taxon>
        <taxon>Monoblepharidales</taxon>
        <taxon>Gonapodyaceae</taxon>
        <taxon>Gonapodya</taxon>
    </lineage>
</organism>
<evidence type="ECO:0000313" key="9">
    <source>
        <dbReference type="Proteomes" id="UP000070544"/>
    </source>
</evidence>
<keyword evidence="9" id="KW-1185">Reference proteome</keyword>
<keyword evidence="1" id="KW-0132">Cell division</keyword>
<feature type="region of interest" description="Disordered" evidence="5">
    <location>
        <begin position="1"/>
        <end position="131"/>
    </location>
</feature>
<evidence type="ECO:0000259" key="6">
    <source>
        <dbReference type="SMART" id="SM00385"/>
    </source>
</evidence>
<dbReference type="SMART" id="SM01332">
    <property type="entry name" value="Cyclin_C"/>
    <property type="match status" value="1"/>
</dbReference>
<dbReference type="PROSITE" id="PS00292">
    <property type="entry name" value="CYCLINS"/>
    <property type="match status" value="1"/>
</dbReference>
<dbReference type="SMART" id="SM00385">
    <property type="entry name" value="CYCLIN"/>
    <property type="match status" value="2"/>
</dbReference>
<dbReference type="InterPro" id="IPR046965">
    <property type="entry name" value="Cyclin_A/B-like"/>
</dbReference>
<dbReference type="InterPro" id="IPR036915">
    <property type="entry name" value="Cyclin-like_sf"/>
</dbReference>
<comment type="similarity">
    <text evidence="4">Belongs to the cyclin family.</text>
</comment>
<evidence type="ECO:0000256" key="5">
    <source>
        <dbReference type="SAM" id="MobiDB-lite"/>
    </source>
</evidence>
<dbReference type="OMA" id="GAIRMKY"/>
<sequence length="421" mass="46669">MRNISNTHRSGDRRIGVSDSQKGGTGPGSRHQSWGVNAAAPSERNRSHQSTQGTSRSQSNAKLSPVKRPRTNGSRFGFEVRNPSSGTAPIMMDIDTSVLPRSVLPSPERKSNRTLTPPPSGDSGFQRLQDRPIANQDVPTLKELDAEEEGDPCKVREYADAIVCHLRMLDECTQPSPAYILRQPHLTFAMRSVLVDWLSEVHSQCGFVPETLLLAVNLLDRFLSETRCNVSSDRFQLLGIACLLIACKYEEVNPPKIAFLLNICNNAYTRRQLKDAELFVLTTLHFDVSSFASPLNFLRRISRAEGYDPMTRTLGKYLVELCAADGDCIGEKNGVIAAACAWLARVVMGRVEWTDALVDHSGYSPENKDLQRVARILQNHLCTGVKAPSIRAKYSSPEYMSVAIQVDNWSRVAGRSWTPIA</sequence>
<accession>A0A139A9Z7</accession>
<keyword evidence="3" id="KW-0131">Cell cycle</keyword>
<feature type="compositionally biased region" description="Polar residues" evidence="5">
    <location>
        <begin position="48"/>
        <end position="62"/>
    </location>
</feature>
<feature type="domain" description="Cyclin C-terminal" evidence="7">
    <location>
        <begin position="292"/>
        <end position="408"/>
    </location>
</feature>
<evidence type="ECO:0000259" key="7">
    <source>
        <dbReference type="SMART" id="SM01332"/>
    </source>
</evidence>
<dbReference type="Pfam" id="PF02984">
    <property type="entry name" value="Cyclin_C"/>
    <property type="match status" value="1"/>
</dbReference>
<dbReference type="AlphaFoldDB" id="A0A139A9Z7"/>
<dbReference type="GO" id="GO:0051301">
    <property type="term" value="P:cell division"/>
    <property type="evidence" value="ECO:0007669"/>
    <property type="project" value="UniProtKB-KW"/>
</dbReference>
<dbReference type="STRING" id="1344416.A0A139A9Z7"/>
<dbReference type="SUPFAM" id="SSF47954">
    <property type="entry name" value="Cyclin-like"/>
    <property type="match status" value="2"/>
</dbReference>
<dbReference type="GO" id="GO:0016538">
    <property type="term" value="F:cyclin-dependent protein serine/threonine kinase regulator activity"/>
    <property type="evidence" value="ECO:0007669"/>
    <property type="project" value="InterPro"/>
</dbReference>
<name>A0A139A9Z7_GONPJ</name>
<evidence type="ECO:0000256" key="2">
    <source>
        <dbReference type="ARBA" id="ARBA00023127"/>
    </source>
</evidence>
<feature type="domain" description="Cyclin-like" evidence="6">
    <location>
        <begin position="296"/>
        <end position="379"/>
    </location>
</feature>
<dbReference type="PIRSF" id="PIRSF001771">
    <property type="entry name" value="Cyclin_A_B_D_E"/>
    <property type="match status" value="1"/>
</dbReference>
<keyword evidence="2 4" id="KW-0195">Cyclin</keyword>
<feature type="domain" description="Cyclin-like" evidence="6">
    <location>
        <begin position="196"/>
        <end position="282"/>
    </location>
</feature>
<dbReference type="Gene3D" id="1.10.472.10">
    <property type="entry name" value="Cyclin-like"/>
    <property type="match status" value="2"/>
</dbReference>
<reference evidence="8 9" key="1">
    <citation type="journal article" date="2015" name="Genome Biol. Evol.">
        <title>Phylogenomic analyses indicate that early fungi evolved digesting cell walls of algal ancestors of land plants.</title>
        <authorList>
            <person name="Chang Y."/>
            <person name="Wang S."/>
            <person name="Sekimoto S."/>
            <person name="Aerts A.L."/>
            <person name="Choi C."/>
            <person name="Clum A."/>
            <person name="LaButti K.M."/>
            <person name="Lindquist E.A."/>
            <person name="Yee Ngan C."/>
            <person name="Ohm R.A."/>
            <person name="Salamov A.A."/>
            <person name="Grigoriev I.V."/>
            <person name="Spatafora J.W."/>
            <person name="Berbee M.L."/>
        </authorList>
    </citation>
    <scope>NUCLEOTIDE SEQUENCE [LARGE SCALE GENOMIC DNA]</scope>
    <source>
        <strain evidence="8 9">JEL478</strain>
    </source>
</reference>
<evidence type="ECO:0000256" key="3">
    <source>
        <dbReference type="ARBA" id="ARBA00023306"/>
    </source>
</evidence>
<proteinExistence type="inferred from homology"/>
<dbReference type="EMBL" id="KQ965777">
    <property type="protein sequence ID" value="KXS13509.1"/>
    <property type="molecule type" value="Genomic_DNA"/>
</dbReference>
<dbReference type="InterPro" id="IPR004367">
    <property type="entry name" value="Cyclin_C-dom"/>
</dbReference>
<protein>
    <submittedName>
        <fullName evidence="8">Uncharacterized protein</fullName>
    </submittedName>
</protein>
<dbReference type="Pfam" id="PF00134">
    <property type="entry name" value="Cyclin_N"/>
    <property type="match status" value="1"/>
</dbReference>
<evidence type="ECO:0000256" key="1">
    <source>
        <dbReference type="ARBA" id="ARBA00022618"/>
    </source>
</evidence>
<gene>
    <name evidence="8" type="ORF">M427DRAFT_113310</name>
</gene>
<dbReference type="OrthoDB" id="5590282at2759"/>
<evidence type="ECO:0000313" key="8">
    <source>
        <dbReference type="EMBL" id="KXS13509.1"/>
    </source>
</evidence>